<sequence length="322" mass="34488">MFLRLTFQIFLLTSPSLALFFGNCGGAFGGCAQIQQGCAEAKGEGCGTISSFEQTPPLPRIARGPLDAIATVGQGGSSSRYFAPLVAPYFGAIPQQTPFSGAQSAPHLSTQYNALNVSHSEPITSIPQQIRPAPLPQQVPSVPHFFNPVPHVLLPSSRYLPEEESATEIVPVPHSQTHSPPVSQVESHPLPSKTYEQEKSVPQVAQTDPVSTEYREGPRECTPTSGRDEKAAKAQSAKTAYADDDGKCNSKELHNIMIEKINGNPSTSKRAIQLEASTKIGGAFDVICSDGDFSYIANTRLFCEARKGNVTCFAFLHSALVA</sequence>
<dbReference type="PROSITE" id="PS51257">
    <property type="entry name" value="PROKAR_LIPOPROTEIN"/>
    <property type="match status" value="1"/>
</dbReference>
<evidence type="ECO:0000256" key="2">
    <source>
        <dbReference type="SAM" id="SignalP"/>
    </source>
</evidence>
<keyword evidence="5" id="KW-1185">Reference proteome</keyword>
<evidence type="ECO:0000313" key="4">
    <source>
        <dbReference type="EMBL" id="KHN82420.1"/>
    </source>
</evidence>
<comment type="caution">
    <text evidence="4">The sequence shown here is derived from an EMBL/GenBank/DDBJ whole genome shotgun (WGS) entry which is preliminary data.</text>
</comment>
<dbReference type="EMBL" id="JPKZ01001364">
    <property type="protein sequence ID" value="KHN82420.1"/>
    <property type="molecule type" value="Genomic_DNA"/>
</dbReference>
<accession>A0A0B2VMZ2</accession>
<evidence type="ECO:0000256" key="1">
    <source>
        <dbReference type="SAM" id="MobiDB-lite"/>
    </source>
</evidence>
<protein>
    <recommendedName>
        <fullName evidence="3">Ground-like domain-containing protein</fullName>
    </recommendedName>
</protein>
<name>A0A0B2VMZ2_TOXCA</name>
<keyword evidence="2" id="KW-0732">Signal</keyword>
<feature type="chain" id="PRO_5002078438" description="Ground-like domain-containing protein" evidence="2">
    <location>
        <begin position="19"/>
        <end position="322"/>
    </location>
</feature>
<feature type="signal peptide" evidence="2">
    <location>
        <begin position="1"/>
        <end position="18"/>
    </location>
</feature>
<dbReference type="Pfam" id="PF04155">
    <property type="entry name" value="Ground-like"/>
    <property type="match status" value="1"/>
</dbReference>
<gene>
    <name evidence="4" type="ORF">Tcan_06201</name>
</gene>
<evidence type="ECO:0000313" key="5">
    <source>
        <dbReference type="Proteomes" id="UP000031036"/>
    </source>
</evidence>
<proteinExistence type="predicted"/>
<dbReference type="Proteomes" id="UP000031036">
    <property type="component" value="Unassembled WGS sequence"/>
</dbReference>
<dbReference type="InterPro" id="IPR007284">
    <property type="entry name" value="Ground-like_dom"/>
</dbReference>
<feature type="compositionally biased region" description="Polar residues" evidence="1">
    <location>
        <begin position="174"/>
        <end position="186"/>
    </location>
</feature>
<dbReference type="AlphaFoldDB" id="A0A0B2VMZ2"/>
<reference evidence="4 5" key="1">
    <citation type="submission" date="2014-11" db="EMBL/GenBank/DDBJ databases">
        <title>Genetic blueprint of the zoonotic pathogen Toxocara canis.</title>
        <authorList>
            <person name="Zhu X.-Q."/>
            <person name="Korhonen P.K."/>
            <person name="Cai H."/>
            <person name="Young N.D."/>
            <person name="Nejsum P."/>
            <person name="von Samson-Himmelstjerna G."/>
            <person name="Boag P.R."/>
            <person name="Tan P."/>
            <person name="Li Q."/>
            <person name="Min J."/>
            <person name="Yang Y."/>
            <person name="Wang X."/>
            <person name="Fang X."/>
            <person name="Hall R.S."/>
            <person name="Hofmann A."/>
            <person name="Sternberg P.W."/>
            <person name="Jex A.R."/>
            <person name="Gasser R.B."/>
        </authorList>
    </citation>
    <scope>NUCLEOTIDE SEQUENCE [LARGE SCALE GENOMIC DNA]</scope>
    <source>
        <strain evidence="4">PN_DK_2014</strain>
    </source>
</reference>
<evidence type="ECO:0000259" key="3">
    <source>
        <dbReference type="Pfam" id="PF04155"/>
    </source>
</evidence>
<organism evidence="4 5">
    <name type="scientific">Toxocara canis</name>
    <name type="common">Canine roundworm</name>
    <dbReference type="NCBI Taxonomy" id="6265"/>
    <lineage>
        <taxon>Eukaryota</taxon>
        <taxon>Metazoa</taxon>
        <taxon>Ecdysozoa</taxon>
        <taxon>Nematoda</taxon>
        <taxon>Chromadorea</taxon>
        <taxon>Rhabditida</taxon>
        <taxon>Spirurina</taxon>
        <taxon>Ascaridomorpha</taxon>
        <taxon>Ascaridoidea</taxon>
        <taxon>Toxocaridae</taxon>
        <taxon>Toxocara</taxon>
    </lineage>
</organism>
<feature type="domain" description="Ground-like" evidence="3">
    <location>
        <begin position="245"/>
        <end position="315"/>
    </location>
</feature>
<dbReference type="STRING" id="6265.A0A0B2VMZ2"/>
<feature type="region of interest" description="Disordered" evidence="1">
    <location>
        <begin position="172"/>
        <end position="228"/>
    </location>
</feature>
<dbReference type="OrthoDB" id="5839298at2759"/>